<feature type="region of interest" description="Disordered" evidence="1">
    <location>
        <begin position="56"/>
        <end position="83"/>
    </location>
</feature>
<accession>A0A4P8PK22</accession>
<feature type="region of interest" description="Disordered" evidence="1">
    <location>
        <begin position="136"/>
        <end position="155"/>
    </location>
</feature>
<sequence>MDPISALIGGAFSAFGASQTNEANYQNMLYQNMFNQQAQASAQAYNTKSQLQSQDYNAQQAQLGRDFSSSQQLQAEDYNSQQAQIQRDYQTQMSNSAYQRATADMKAAGINPMVAYQQGGASAPPGASGSVGAVGGPVASSGAASSPGASSAGLPRVENVMGNMVSTAMEAAKLIPTLKLLDQNVENAKYTADNIQANTGKAMADTSASEKLAGKLESETKLADAQTTNTRRAQSQISGMGFSGNPEALFEKLKAAFNFGNDGTPGQGASSAKSLNNMYTGGE</sequence>
<reference evidence="2" key="1">
    <citation type="submission" date="2018-12" db="EMBL/GenBank/DDBJ databases">
        <title>Singled stranded DNA viruses identified in blackflies (Austrosimulium ungulatum) sampled in New Zealand.</title>
        <authorList>
            <person name="Kraberger S."/>
            <person name="Fontenele R.S."/>
            <person name="Schmidlin K."/>
            <person name="Walters M."/>
            <person name="Varsani A."/>
        </authorList>
    </citation>
    <scope>NUCLEOTIDE SEQUENCE [LARGE SCALE GENOMIC DNA]</scope>
    <source>
        <strain evidence="2">050</strain>
    </source>
</reference>
<feature type="compositionally biased region" description="Polar residues" evidence="1">
    <location>
        <begin position="267"/>
        <end position="283"/>
    </location>
</feature>
<feature type="region of interest" description="Disordered" evidence="1">
    <location>
        <begin position="263"/>
        <end position="283"/>
    </location>
</feature>
<organism evidence="2">
    <name type="scientific">Blackfly microvirus SF02</name>
    <dbReference type="NCBI Taxonomy" id="2576452"/>
    <lineage>
        <taxon>Viruses</taxon>
        <taxon>Monodnaviria</taxon>
        <taxon>Sangervirae</taxon>
        <taxon>Phixviricota</taxon>
        <taxon>Malgrandaviricetes</taxon>
        <taxon>Petitvirales</taxon>
        <taxon>Microviridae</taxon>
        <taxon>Microvirus</taxon>
    </lineage>
</organism>
<proteinExistence type="predicted"/>
<dbReference type="Proteomes" id="UP000322253">
    <property type="component" value="Segment"/>
</dbReference>
<protein>
    <submittedName>
        <fullName evidence="2">DNA pilot protein</fullName>
    </submittedName>
</protein>
<dbReference type="EMBL" id="MK249152">
    <property type="protein sequence ID" value="QCQ84699.1"/>
    <property type="molecule type" value="Genomic_DNA"/>
</dbReference>
<evidence type="ECO:0000313" key="2">
    <source>
        <dbReference type="EMBL" id="QCQ84699.1"/>
    </source>
</evidence>
<evidence type="ECO:0000256" key="1">
    <source>
        <dbReference type="SAM" id="MobiDB-lite"/>
    </source>
</evidence>
<feature type="compositionally biased region" description="Low complexity" evidence="1">
    <location>
        <begin position="136"/>
        <end position="153"/>
    </location>
</feature>
<name>A0A4P8PK22_9VIRU</name>